<feature type="signal peptide" evidence="1">
    <location>
        <begin position="1"/>
        <end position="36"/>
    </location>
</feature>
<dbReference type="RefSeq" id="WP_107748690.1">
    <property type="nucleotide sequence ID" value="NZ_CP015453.1"/>
</dbReference>
<keyword evidence="1" id="KW-0732">Signal</keyword>
<dbReference type="EMBL" id="CP015453">
    <property type="protein sequence ID" value="AWH94779.1"/>
    <property type="molecule type" value="Genomic_DNA"/>
</dbReference>
<dbReference type="Proteomes" id="UP000244903">
    <property type="component" value="Chromosome"/>
</dbReference>
<evidence type="ECO:0000313" key="2">
    <source>
        <dbReference type="EMBL" id="AWH94779.1"/>
    </source>
</evidence>
<proteinExistence type="predicted"/>
<organism evidence="2 3">
    <name type="scientific">Dietzia psychralcaliphila</name>
    <dbReference type="NCBI Taxonomy" id="139021"/>
    <lineage>
        <taxon>Bacteria</taxon>
        <taxon>Bacillati</taxon>
        <taxon>Actinomycetota</taxon>
        <taxon>Actinomycetes</taxon>
        <taxon>Mycobacteriales</taxon>
        <taxon>Dietziaceae</taxon>
        <taxon>Dietzia</taxon>
    </lineage>
</organism>
<keyword evidence="3" id="KW-1185">Reference proteome</keyword>
<reference evidence="2 3" key="1">
    <citation type="submission" date="2016-04" db="EMBL/GenBank/DDBJ databases">
        <title>Complete genome sequence of the haloalkaliphilic hydrocarbon-degrading bacterium Dietzia psychralcaliphila ILA-1T, isolated from a drain of a fish product-processing plant.</title>
        <authorList>
            <person name="Zhao J."/>
            <person name="Hu B."/>
            <person name="Geng S."/>
            <person name="Nie Y."/>
            <person name="Tang Y."/>
        </authorList>
    </citation>
    <scope>NUCLEOTIDE SEQUENCE [LARGE SCALE GENOMIC DNA]</scope>
    <source>
        <strain evidence="2 3">ILA-1</strain>
    </source>
</reference>
<name>A0AAD0JPP6_9ACTN</name>
<gene>
    <name evidence="2" type="ORF">A6048_03900</name>
</gene>
<evidence type="ECO:0008006" key="4">
    <source>
        <dbReference type="Google" id="ProtNLM"/>
    </source>
</evidence>
<dbReference type="KEGG" id="dpc:A6048_03900"/>
<evidence type="ECO:0000256" key="1">
    <source>
        <dbReference type="SAM" id="SignalP"/>
    </source>
</evidence>
<dbReference type="AlphaFoldDB" id="A0AAD0JPP6"/>
<sequence>MKSSRSRLALAGRRGTMMGATLALLAGVVAVPAAQAQDTTPGTVSDASFVWGISGYAQKGIFGPWRIFDASGDASALVGSVSGGTQTEYAPGAFPATTMPVRLVDGQQATPNAIKFSDGEGNRNAEGAVTIDWDGEFTFNAYPANLNAPDETLADPTLIVNADGSGELEADVTIGAANDMSGNPTPEVNAGRTMVLSFGTGAAQVAQDGTITLSPEYAGVQHNGGAQDRTCTTPNVWGAWAPEWLAAVPGSVHPHYYNTGCGGDQNLKRPLPLQVRYDVTEDETQEPVGTPTIELSETTLAADGSHQVTITGSGFDDQSVLGVRPPLAGKPSGFYLVFGKFEDAWKPSAGGTSAARKVVEQKWVLGAENHATIGGAAAGAVELRPDGTFTTTVTVSKDAADAKSETGSYGIYTYAASGAVHAPWELSAPITFTSGGDDDDAGAGGSLSGMTNLFGSLM</sequence>
<protein>
    <recommendedName>
        <fullName evidence="4">Htaa protein</fullName>
    </recommendedName>
</protein>
<feature type="chain" id="PRO_5042216792" description="Htaa protein" evidence="1">
    <location>
        <begin position="37"/>
        <end position="458"/>
    </location>
</feature>
<accession>A0AAD0JPP6</accession>
<evidence type="ECO:0000313" key="3">
    <source>
        <dbReference type="Proteomes" id="UP000244903"/>
    </source>
</evidence>